<evidence type="ECO:0000256" key="1">
    <source>
        <dbReference type="ARBA" id="ARBA00010311"/>
    </source>
</evidence>
<keyword evidence="5" id="KW-1185">Reference proteome</keyword>
<dbReference type="Pfam" id="PF14816">
    <property type="entry name" value="CANIN"/>
    <property type="match status" value="1"/>
</dbReference>
<dbReference type="PANTHER" id="PTHR16046:SF11">
    <property type="entry name" value="PROTEIN FAM178B"/>
    <property type="match status" value="1"/>
</dbReference>
<organism evidence="4 5">
    <name type="scientific">Chunga burmeisteri</name>
    <name type="common">Black-legged seriema</name>
    <dbReference type="NCBI Taxonomy" id="1352770"/>
    <lineage>
        <taxon>Eukaryota</taxon>
        <taxon>Metazoa</taxon>
        <taxon>Chordata</taxon>
        <taxon>Craniata</taxon>
        <taxon>Vertebrata</taxon>
        <taxon>Euteleostomi</taxon>
        <taxon>Archelosauria</taxon>
        <taxon>Archosauria</taxon>
        <taxon>Dinosauria</taxon>
        <taxon>Saurischia</taxon>
        <taxon>Theropoda</taxon>
        <taxon>Coelurosauria</taxon>
        <taxon>Aves</taxon>
        <taxon>Neognathae</taxon>
        <taxon>Neoaves</taxon>
        <taxon>Telluraves</taxon>
        <taxon>Australaves</taxon>
        <taxon>Cariamiformes</taxon>
        <taxon>Cariamidae</taxon>
        <taxon>Chunga</taxon>
    </lineage>
</organism>
<name>A0A7K5H0C7_9AVES</name>
<dbReference type="InterPro" id="IPR044276">
    <property type="entry name" value="CANIN_dom"/>
</dbReference>
<feature type="non-terminal residue" evidence="4">
    <location>
        <position position="526"/>
    </location>
</feature>
<reference evidence="4 5" key="1">
    <citation type="submission" date="2019-09" db="EMBL/GenBank/DDBJ databases">
        <title>Bird 10,000 Genomes (B10K) Project - Family phase.</title>
        <authorList>
            <person name="Zhang G."/>
        </authorList>
    </citation>
    <scope>NUCLEOTIDE SEQUENCE [LARGE SCALE GENOMIC DNA]</scope>
    <source>
        <strain evidence="4">B10K-CU-031-22</strain>
    </source>
</reference>
<dbReference type="Proteomes" id="UP000541181">
    <property type="component" value="Unassembled WGS sequence"/>
</dbReference>
<gene>
    <name evidence="4" type="primary">Fam178b</name>
    <name evidence="4" type="ORF">CHUBUR_R09708</name>
</gene>
<feature type="compositionally biased region" description="Polar residues" evidence="2">
    <location>
        <begin position="146"/>
        <end position="155"/>
    </location>
</feature>
<dbReference type="OrthoDB" id="6158547at2759"/>
<dbReference type="PANTHER" id="PTHR16046">
    <property type="entry name" value="SMC5-SMC6 COMPLEX LOCALIZATION FACTOR 2"/>
    <property type="match status" value="1"/>
</dbReference>
<protein>
    <submittedName>
        <fullName evidence="4">F178B protein</fullName>
    </submittedName>
</protein>
<feature type="region of interest" description="Disordered" evidence="2">
    <location>
        <begin position="119"/>
        <end position="155"/>
    </location>
</feature>
<feature type="domain" description="Coiled-coil SMC6 And NSE5 INteracting (CANIN)" evidence="3">
    <location>
        <begin position="260"/>
        <end position="498"/>
    </location>
</feature>
<feature type="non-terminal residue" evidence="4">
    <location>
        <position position="1"/>
    </location>
</feature>
<evidence type="ECO:0000256" key="2">
    <source>
        <dbReference type="SAM" id="MobiDB-lite"/>
    </source>
</evidence>
<evidence type="ECO:0000313" key="4">
    <source>
        <dbReference type="EMBL" id="NWS62798.1"/>
    </source>
</evidence>
<feature type="region of interest" description="Disordered" evidence="2">
    <location>
        <begin position="45"/>
        <end position="107"/>
    </location>
</feature>
<dbReference type="AlphaFoldDB" id="A0A7K5H0C7"/>
<dbReference type="EMBL" id="VZRC01000904">
    <property type="protein sequence ID" value="NWS62798.1"/>
    <property type="molecule type" value="Genomic_DNA"/>
</dbReference>
<evidence type="ECO:0000313" key="5">
    <source>
        <dbReference type="Proteomes" id="UP000541181"/>
    </source>
</evidence>
<comment type="similarity">
    <text evidence="1">Belongs to the FAM178 family.</text>
</comment>
<feature type="compositionally biased region" description="Polar residues" evidence="2">
    <location>
        <begin position="67"/>
        <end position="81"/>
    </location>
</feature>
<evidence type="ECO:0000259" key="3">
    <source>
        <dbReference type="Pfam" id="PF14816"/>
    </source>
</evidence>
<proteinExistence type="inferred from homology"/>
<dbReference type="InterPro" id="IPR026161">
    <property type="entry name" value="FAM178"/>
</dbReference>
<sequence>FPRGAEAGPRHGRPLSSARVPLSGLFSYGFQASLQRYQQLRALKHLPVGRRVTPPPPGLLEPWAPGSSPTNSPPRASQRPQGTDRVQAAMTQRGGQVTPALSPQPSPCPKGFCGDPCAVPTAPRHPKESNGTRKHGSPQPHAKQQDAASEGSSACQVALDSSSHVLVLPEVAAGSLGGKANCGVPSPCPNRSNAREQHQAARLQTSPAWVHVDNASPWESLDKDTQPPEEHRYPSHPCLGRGLGGSAWRLLPARHCPPTRRDLLARFTVTPRSIPTLHPGEPVFCARPAPAPTLYTCGLEPQSALEGLFLCNSPACQADFVCDGGLSLLYRSVPTCPLPVLHWLFQLTILCPDMPNAAQALWEIWLSSGGKPWCPTVEEISWAFTRLGADLSPLHRQCLLSPELCPTHRSLDPSPSPRQASPDAISPLALVTQLGDICKFLVLCVVTQPCHYTDGVRLALIIILSFLGLDRSLRCQPLPELQHLLRCLLEGIRDWQEQGASPAPEPSCHGPTAEGATRHCATPCGA</sequence>
<comment type="caution">
    <text evidence="4">The sequence shown here is derived from an EMBL/GenBank/DDBJ whole genome shotgun (WGS) entry which is preliminary data.</text>
</comment>
<accession>A0A7K5H0C7</accession>
<feature type="compositionally biased region" description="Polar residues" evidence="2">
    <location>
        <begin position="89"/>
        <end position="101"/>
    </location>
</feature>